<protein>
    <submittedName>
        <fullName evidence="1">Uncharacterized protein</fullName>
    </submittedName>
</protein>
<keyword evidence="2" id="KW-1185">Reference proteome</keyword>
<accession>A0ACC0U9J4</accession>
<evidence type="ECO:0000313" key="1">
    <source>
        <dbReference type="EMBL" id="KAI9508020.1"/>
    </source>
</evidence>
<comment type="caution">
    <text evidence="1">The sequence shown here is derived from an EMBL/GenBank/DDBJ whole genome shotgun (WGS) entry which is preliminary data.</text>
</comment>
<name>A0ACC0U9J4_9AGAM</name>
<organism evidence="1 2">
    <name type="scientific">Russula earlei</name>
    <dbReference type="NCBI Taxonomy" id="71964"/>
    <lineage>
        <taxon>Eukaryota</taxon>
        <taxon>Fungi</taxon>
        <taxon>Dikarya</taxon>
        <taxon>Basidiomycota</taxon>
        <taxon>Agaricomycotina</taxon>
        <taxon>Agaricomycetes</taxon>
        <taxon>Russulales</taxon>
        <taxon>Russulaceae</taxon>
        <taxon>Russula</taxon>
    </lineage>
</organism>
<sequence>MSFLASNLSGDRPNSSRLPKADTPFRRHHKYFFSDGNVTFLVDRTLYCVHRYFFSRDSAYFSTGLAQFDIRDHETLPTIISLDKIERNDFDAFLSVFYPSKLSDPFEENDRSYEQWKSVLHLSTRWGFASMRKLALATINPPTPYDRLLLARTYSVDHWVVPALSALCEKAEPLPFSEAREMTLGTSYS</sequence>
<dbReference type="Proteomes" id="UP001207468">
    <property type="component" value="Unassembled WGS sequence"/>
</dbReference>
<gene>
    <name evidence="1" type="ORF">F5148DRAFT_980543</name>
</gene>
<evidence type="ECO:0000313" key="2">
    <source>
        <dbReference type="Proteomes" id="UP001207468"/>
    </source>
</evidence>
<reference evidence="1" key="1">
    <citation type="submission" date="2021-03" db="EMBL/GenBank/DDBJ databases">
        <title>Evolutionary priming and transition to the ectomycorrhizal habit in an iconic lineage of mushroom-forming fungi: is preadaptation a requirement?</title>
        <authorList>
            <consortium name="DOE Joint Genome Institute"/>
            <person name="Looney B.P."/>
            <person name="Miyauchi S."/>
            <person name="Morin E."/>
            <person name="Drula E."/>
            <person name="Courty P.E."/>
            <person name="Chicoki N."/>
            <person name="Fauchery L."/>
            <person name="Kohler A."/>
            <person name="Kuo A."/>
            <person name="LaButti K."/>
            <person name="Pangilinan J."/>
            <person name="Lipzen A."/>
            <person name="Riley R."/>
            <person name="Andreopoulos W."/>
            <person name="He G."/>
            <person name="Johnson J."/>
            <person name="Barry K.W."/>
            <person name="Grigoriev I.V."/>
            <person name="Nagy L."/>
            <person name="Hibbett D."/>
            <person name="Henrissat B."/>
            <person name="Matheny P.B."/>
            <person name="Labbe J."/>
            <person name="Martin A.F."/>
        </authorList>
    </citation>
    <scope>NUCLEOTIDE SEQUENCE</scope>
    <source>
        <strain evidence="1">BPL698</strain>
    </source>
</reference>
<dbReference type="EMBL" id="JAGFNK010000104">
    <property type="protein sequence ID" value="KAI9508020.1"/>
    <property type="molecule type" value="Genomic_DNA"/>
</dbReference>
<proteinExistence type="predicted"/>